<feature type="region of interest" description="Disordered" evidence="15">
    <location>
        <begin position="194"/>
        <end position="215"/>
    </location>
</feature>
<protein>
    <recommendedName>
        <fullName evidence="2 13">Thymidine kinase</fullName>
        <ecNumber evidence="2 13">2.7.1.21</ecNumber>
    </recommendedName>
</protein>
<evidence type="ECO:0000256" key="3">
    <source>
        <dbReference type="ARBA" id="ARBA00022634"/>
    </source>
</evidence>
<feature type="binding site" evidence="12">
    <location>
        <position position="172"/>
    </location>
    <ligand>
        <name>substrate</name>
    </ligand>
</feature>
<keyword evidence="17" id="KW-1185">Reference proteome</keyword>
<evidence type="ECO:0000256" key="10">
    <source>
        <dbReference type="ARBA" id="ARBA00048254"/>
    </source>
</evidence>
<proteinExistence type="inferred from homology"/>
<evidence type="ECO:0000256" key="9">
    <source>
        <dbReference type="ARBA" id="ARBA00022840"/>
    </source>
</evidence>
<evidence type="ECO:0000256" key="4">
    <source>
        <dbReference type="ARBA" id="ARBA00022679"/>
    </source>
</evidence>
<dbReference type="GO" id="GO:0071897">
    <property type="term" value="P:DNA biosynthetic process"/>
    <property type="evidence" value="ECO:0007669"/>
    <property type="project" value="UniProtKB-KW"/>
</dbReference>
<dbReference type="InterPro" id="IPR001267">
    <property type="entry name" value="Thymidine_kinase"/>
</dbReference>
<keyword evidence="5" id="KW-0479">Metal-binding</keyword>
<keyword evidence="8" id="KW-0862">Zinc</keyword>
<evidence type="ECO:0000256" key="15">
    <source>
        <dbReference type="SAM" id="MobiDB-lite"/>
    </source>
</evidence>
<sequence>MESFNVPSGSIEVIFGPMFSGKSTELLRRIRRQTIANKKCLVIKYQGDTRYSVEKMSTHDHQMWAAVPCDKLENVQLDCLQFDVIGVDEGQFFPDIVSFCETMANLGKIVIVAALDGTFQRRPFGSVLELIPLAENVTKLHAVCMICYQDAAFSKRMTSSTEVQLIGGAESYISVCRTCYAKSSIAMANQQQGQSTNCLTSPPTSPVRQTGVCRS</sequence>
<dbReference type="InterPro" id="IPR027417">
    <property type="entry name" value="P-loop_NTPase"/>
</dbReference>
<keyword evidence="6 13" id="KW-0547">Nucleotide-binding</keyword>
<dbReference type="KEGG" id="dfa:DFA_12272"/>
<dbReference type="InterPro" id="IPR020633">
    <property type="entry name" value="Thymidine_kinase_CS"/>
</dbReference>
<evidence type="ECO:0000256" key="12">
    <source>
        <dbReference type="PIRSR" id="PIRSR035805-2"/>
    </source>
</evidence>
<evidence type="ECO:0000256" key="6">
    <source>
        <dbReference type="ARBA" id="ARBA00022741"/>
    </source>
</evidence>
<comment type="similarity">
    <text evidence="1 14">Belongs to the thymidine kinase family.</text>
</comment>
<evidence type="ECO:0000256" key="11">
    <source>
        <dbReference type="PIRSR" id="PIRSR035805-1"/>
    </source>
</evidence>
<dbReference type="Proteomes" id="UP000007797">
    <property type="component" value="Unassembled WGS sequence"/>
</dbReference>
<dbReference type="GO" id="GO:0004797">
    <property type="term" value="F:thymidine kinase activity"/>
    <property type="evidence" value="ECO:0007669"/>
    <property type="project" value="UniProtKB-EC"/>
</dbReference>
<dbReference type="OMA" id="ATHSKMT"/>
<evidence type="ECO:0000256" key="7">
    <source>
        <dbReference type="ARBA" id="ARBA00022777"/>
    </source>
</evidence>
<dbReference type="PIRSF" id="PIRSF035805">
    <property type="entry name" value="TK_cell"/>
    <property type="match status" value="1"/>
</dbReference>
<comment type="catalytic activity">
    <reaction evidence="10 13">
        <text>thymidine + ATP = dTMP + ADP + H(+)</text>
        <dbReference type="Rhea" id="RHEA:19129"/>
        <dbReference type="ChEBI" id="CHEBI:15378"/>
        <dbReference type="ChEBI" id="CHEBI:17748"/>
        <dbReference type="ChEBI" id="CHEBI:30616"/>
        <dbReference type="ChEBI" id="CHEBI:63528"/>
        <dbReference type="ChEBI" id="CHEBI:456216"/>
        <dbReference type="EC" id="2.7.1.21"/>
    </reaction>
</comment>
<accession>F4QCX3</accession>
<dbReference type="AlphaFoldDB" id="F4QCX3"/>
<dbReference type="OrthoDB" id="439028at2759"/>
<reference evidence="17" key="1">
    <citation type="journal article" date="2011" name="Genome Res.">
        <title>Phylogeny-wide analysis of social amoeba genomes highlights ancient origins for complex intercellular communication.</title>
        <authorList>
            <person name="Heidel A.J."/>
            <person name="Lawal H.M."/>
            <person name="Felder M."/>
            <person name="Schilde C."/>
            <person name="Helps N.R."/>
            <person name="Tunggal B."/>
            <person name="Rivero F."/>
            <person name="John U."/>
            <person name="Schleicher M."/>
            <person name="Eichinger L."/>
            <person name="Platzer M."/>
            <person name="Noegel A.A."/>
            <person name="Schaap P."/>
            <person name="Gloeckner G."/>
        </authorList>
    </citation>
    <scope>NUCLEOTIDE SEQUENCE [LARGE SCALE GENOMIC DNA]</scope>
    <source>
        <strain evidence="17">SH3</strain>
    </source>
</reference>
<dbReference type="Pfam" id="PF00265">
    <property type="entry name" value="TK"/>
    <property type="match status" value="1"/>
</dbReference>
<dbReference type="EMBL" id="GL883029">
    <property type="protein sequence ID" value="EGG14497.1"/>
    <property type="molecule type" value="Genomic_DNA"/>
</dbReference>
<keyword evidence="4 13" id="KW-0808">Transferase</keyword>
<evidence type="ECO:0000256" key="8">
    <source>
        <dbReference type="ARBA" id="ARBA00022833"/>
    </source>
</evidence>
<dbReference type="PANTHER" id="PTHR11441">
    <property type="entry name" value="THYMIDINE KINASE"/>
    <property type="match status" value="1"/>
</dbReference>
<dbReference type="GO" id="GO:0046104">
    <property type="term" value="P:thymidine metabolic process"/>
    <property type="evidence" value="ECO:0007669"/>
    <property type="project" value="TreeGrafter"/>
</dbReference>
<dbReference type="SUPFAM" id="SSF57716">
    <property type="entry name" value="Glucocorticoid receptor-like (DNA-binding domain)"/>
    <property type="match status" value="1"/>
</dbReference>
<evidence type="ECO:0000256" key="14">
    <source>
        <dbReference type="RuleBase" id="RU004165"/>
    </source>
</evidence>
<dbReference type="PROSITE" id="PS00603">
    <property type="entry name" value="TK_CELLULAR_TYPE"/>
    <property type="match status" value="1"/>
</dbReference>
<gene>
    <name evidence="16" type="ORF">DFA_12272</name>
</gene>
<dbReference type="EC" id="2.7.1.21" evidence="2 13"/>
<feature type="compositionally biased region" description="Polar residues" evidence="15">
    <location>
        <begin position="194"/>
        <end position="208"/>
    </location>
</feature>
<evidence type="ECO:0000256" key="2">
    <source>
        <dbReference type="ARBA" id="ARBA00012118"/>
    </source>
</evidence>
<dbReference type="GO" id="GO:0046872">
    <property type="term" value="F:metal ion binding"/>
    <property type="evidence" value="ECO:0007669"/>
    <property type="project" value="UniProtKB-KW"/>
</dbReference>
<evidence type="ECO:0000313" key="16">
    <source>
        <dbReference type="EMBL" id="EGG14497.1"/>
    </source>
</evidence>
<dbReference type="FunFam" id="3.30.60.20:FF:000051">
    <property type="entry name" value="Thymidine kinase"/>
    <property type="match status" value="1"/>
</dbReference>
<evidence type="ECO:0000256" key="13">
    <source>
        <dbReference type="RuleBase" id="RU000544"/>
    </source>
</evidence>
<dbReference type="SUPFAM" id="SSF52540">
    <property type="entry name" value="P-loop containing nucleoside triphosphate hydrolases"/>
    <property type="match status" value="1"/>
</dbReference>
<dbReference type="GeneID" id="14866298"/>
<dbReference type="STRING" id="1054147.F4QCX3"/>
<evidence type="ECO:0000256" key="5">
    <source>
        <dbReference type="ARBA" id="ARBA00022723"/>
    </source>
</evidence>
<dbReference type="PANTHER" id="PTHR11441:SF0">
    <property type="entry name" value="THYMIDINE KINASE, CYTOSOLIC"/>
    <property type="match status" value="1"/>
</dbReference>
<evidence type="ECO:0000256" key="1">
    <source>
        <dbReference type="ARBA" id="ARBA00007587"/>
    </source>
</evidence>
<keyword evidence="9 13" id="KW-0067">ATP-binding</keyword>
<evidence type="ECO:0000313" key="17">
    <source>
        <dbReference type="Proteomes" id="UP000007797"/>
    </source>
</evidence>
<name>F4QCX3_CACFS</name>
<dbReference type="Gene3D" id="3.30.60.20">
    <property type="match status" value="1"/>
</dbReference>
<dbReference type="Gene3D" id="3.40.50.300">
    <property type="entry name" value="P-loop containing nucleotide triphosphate hydrolases"/>
    <property type="match status" value="1"/>
</dbReference>
<feature type="active site" description="Proton acceptor" evidence="11">
    <location>
        <position position="89"/>
    </location>
</feature>
<keyword evidence="7 13" id="KW-0418">Kinase</keyword>
<organism evidence="16 17">
    <name type="scientific">Cavenderia fasciculata</name>
    <name type="common">Slime mold</name>
    <name type="synonym">Dictyostelium fasciculatum</name>
    <dbReference type="NCBI Taxonomy" id="261658"/>
    <lineage>
        <taxon>Eukaryota</taxon>
        <taxon>Amoebozoa</taxon>
        <taxon>Evosea</taxon>
        <taxon>Eumycetozoa</taxon>
        <taxon>Dictyostelia</taxon>
        <taxon>Acytosteliales</taxon>
        <taxon>Cavenderiaceae</taxon>
        <taxon>Cavenderia</taxon>
    </lineage>
</organism>
<dbReference type="RefSeq" id="XP_004353906.1">
    <property type="nucleotide sequence ID" value="XM_004353854.1"/>
</dbReference>
<dbReference type="GO" id="GO:0042802">
    <property type="term" value="F:identical protein binding"/>
    <property type="evidence" value="ECO:0007669"/>
    <property type="project" value="UniProtKB-ARBA"/>
</dbReference>
<dbReference type="FunFam" id="3.40.50.300:FF:001270">
    <property type="entry name" value="Thymidine kinase"/>
    <property type="match status" value="1"/>
</dbReference>
<dbReference type="GO" id="GO:0005524">
    <property type="term" value="F:ATP binding"/>
    <property type="evidence" value="ECO:0007669"/>
    <property type="project" value="UniProtKB-KW"/>
</dbReference>
<keyword evidence="3 13" id="KW-0237">DNA synthesis</keyword>